<evidence type="ECO:0000313" key="10">
    <source>
        <dbReference type="Proteomes" id="UP001152320"/>
    </source>
</evidence>
<feature type="region of interest" description="Disordered" evidence="8">
    <location>
        <begin position="129"/>
        <end position="153"/>
    </location>
</feature>
<evidence type="ECO:0000256" key="6">
    <source>
        <dbReference type="ARBA" id="ARBA00023273"/>
    </source>
</evidence>
<feature type="compositionally biased region" description="Polar residues" evidence="8">
    <location>
        <begin position="270"/>
        <end position="287"/>
    </location>
</feature>
<evidence type="ECO:0000256" key="7">
    <source>
        <dbReference type="ARBA" id="ARBA00029449"/>
    </source>
</evidence>
<dbReference type="InterPro" id="IPR009602">
    <property type="entry name" value="CBAR/FAM92"/>
</dbReference>
<name>A0A9Q1CCL2_HOLLE</name>
<evidence type="ECO:0000256" key="3">
    <source>
        <dbReference type="ARBA" id="ARBA00022490"/>
    </source>
</evidence>
<dbReference type="Proteomes" id="UP001152320">
    <property type="component" value="Chromosome 5"/>
</dbReference>
<evidence type="ECO:0000256" key="5">
    <source>
        <dbReference type="ARBA" id="ARBA00023212"/>
    </source>
</evidence>
<sequence length="342" mass="39820">MQRGADIRARENQSKFVQQRITNIEKHYAQICQDFAAYTRKTARLRDKGDDLAKDLLTYAESEAQSTKAALTAFAECISSIQDFSQAKVDRLESKVVQPLSLYGTQCKHTREDLKSSFAARDRELNQQKKLDRVRQKKPGDRHQISQAESKLQRATVDATRTNKALEDQMDAFERKRLQDIKARIFKKYVFKKNVLVTLKAKYIVFGILSEFVKVEMIFHAKCLETLTDAFQCLQSINDEDDLEEFRSSLRPLNRTDSNSRLDLPRYDSKTSLNSTGASTNYSTPGRQRSKPKKQQQQESDYEEDEVEEFQDDDDEEEEDDDDDEEYDDDDENDYAYRNSKR</sequence>
<gene>
    <name evidence="9" type="ORF">HOLleu_13523</name>
</gene>
<dbReference type="InterPro" id="IPR035590">
    <property type="entry name" value="BAR_CBAR1/2"/>
</dbReference>
<comment type="caution">
    <text evidence="9">The sequence shown here is derived from an EMBL/GenBank/DDBJ whole genome shotgun (WGS) entry which is preliminary data.</text>
</comment>
<dbReference type="PANTHER" id="PTHR21223:SF2">
    <property type="entry name" value="CBY1-INTERACTING BAR DOMAIN-CONTAINING PROTEIN HOMOLOG"/>
    <property type="match status" value="1"/>
</dbReference>
<dbReference type="Gene3D" id="1.20.1270.60">
    <property type="entry name" value="Arfaptin homology (AH) domain/BAR domain"/>
    <property type="match status" value="1"/>
</dbReference>
<feature type="compositionally biased region" description="Basic and acidic residues" evidence="8">
    <location>
        <begin position="258"/>
        <end position="269"/>
    </location>
</feature>
<proteinExistence type="inferred from homology"/>
<dbReference type="OrthoDB" id="60621at2759"/>
<dbReference type="EMBL" id="JAIZAY010000005">
    <property type="protein sequence ID" value="KAJ8042460.1"/>
    <property type="molecule type" value="Genomic_DNA"/>
</dbReference>
<dbReference type="CDD" id="cd07598">
    <property type="entry name" value="BAR_FAM92"/>
    <property type="match status" value="1"/>
</dbReference>
<evidence type="ECO:0000256" key="4">
    <source>
        <dbReference type="ARBA" id="ARBA00022794"/>
    </source>
</evidence>
<keyword evidence="6" id="KW-0966">Cell projection</keyword>
<organism evidence="9 10">
    <name type="scientific">Holothuria leucospilota</name>
    <name type="common">Black long sea cucumber</name>
    <name type="synonym">Mertensiothuria leucospilota</name>
    <dbReference type="NCBI Taxonomy" id="206669"/>
    <lineage>
        <taxon>Eukaryota</taxon>
        <taxon>Metazoa</taxon>
        <taxon>Echinodermata</taxon>
        <taxon>Eleutherozoa</taxon>
        <taxon>Echinozoa</taxon>
        <taxon>Holothuroidea</taxon>
        <taxon>Aspidochirotacea</taxon>
        <taxon>Aspidochirotida</taxon>
        <taxon>Holothuriidae</taxon>
        <taxon>Holothuria</taxon>
    </lineage>
</organism>
<comment type="similarity">
    <text evidence="7">Belongs to the CIBAR family.</text>
</comment>
<evidence type="ECO:0000256" key="2">
    <source>
        <dbReference type="ARBA" id="ARBA00004245"/>
    </source>
</evidence>
<dbReference type="InterPro" id="IPR027267">
    <property type="entry name" value="AH/BAR_dom_sf"/>
</dbReference>
<keyword evidence="10" id="KW-1185">Reference proteome</keyword>
<accession>A0A9Q1CCL2</accession>
<dbReference type="GO" id="GO:0036064">
    <property type="term" value="C:ciliary basal body"/>
    <property type="evidence" value="ECO:0007669"/>
    <property type="project" value="TreeGrafter"/>
</dbReference>
<feature type="compositionally biased region" description="Acidic residues" evidence="8">
    <location>
        <begin position="300"/>
        <end position="334"/>
    </location>
</feature>
<dbReference type="SUPFAM" id="SSF103657">
    <property type="entry name" value="BAR/IMD domain-like"/>
    <property type="match status" value="1"/>
</dbReference>
<evidence type="ECO:0000313" key="9">
    <source>
        <dbReference type="EMBL" id="KAJ8042460.1"/>
    </source>
</evidence>
<comment type="subcellular location">
    <subcellularLocation>
        <location evidence="1">Cell projection</location>
        <location evidence="1">Cilium</location>
    </subcellularLocation>
    <subcellularLocation>
        <location evidence="2">Cytoplasm</location>
        <location evidence="2">Cytoskeleton</location>
    </subcellularLocation>
</comment>
<dbReference type="Pfam" id="PF06730">
    <property type="entry name" value="FAM92"/>
    <property type="match status" value="2"/>
</dbReference>
<feature type="compositionally biased region" description="Basic and acidic residues" evidence="8">
    <location>
        <begin position="129"/>
        <end position="144"/>
    </location>
</feature>
<evidence type="ECO:0000256" key="8">
    <source>
        <dbReference type="SAM" id="MobiDB-lite"/>
    </source>
</evidence>
<dbReference type="GO" id="GO:0060271">
    <property type="term" value="P:cilium assembly"/>
    <property type="evidence" value="ECO:0007669"/>
    <property type="project" value="InterPro"/>
</dbReference>
<reference evidence="9" key="1">
    <citation type="submission" date="2021-10" db="EMBL/GenBank/DDBJ databases">
        <title>Tropical sea cucumber genome reveals ecological adaptation and Cuvierian tubules defense mechanism.</title>
        <authorList>
            <person name="Chen T."/>
        </authorList>
    </citation>
    <scope>NUCLEOTIDE SEQUENCE</scope>
    <source>
        <strain evidence="9">Nanhai2018</strain>
        <tissue evidence="9">Muscle</tissue>
    </source>
</reference>
<feature type="region of interest" description="Disordered" evidence="8">
    <location>
        <begin position="254"/>
        <end position="342"/>
    </location>
</feature>
<keyword evidence="3" id="KW-0963">Cytoplasm</keyword>
<dbReference type="AlphaFoldDB" id="A0A9Q1CCL2"/>
<protein>
    <submittedName>
        <fullName evidence="9">Protein FAM92A</fullName>
    </submittedName>
</protein>
<evidence type="ECO:0000256" key="1">
    <source>
        <dbReference type="ARBA" id="ARBA00004138"/>
    </source>
</evidence>
<keyword evidence="4" id="KW-0970">Cilium biogenesis/degradation</keyword>
<dbReference type="PANTHER" id="PTHR21223">
    <property type="entry name" value="CBY1-INTERACTING BAR DOMAIN-CONTAINING PROTEIN HOMOLOG"/>
    <property type="match status" value="1"/>
</dbReference>
<keyword evidence="5" id="KW-0206">Cytoskeleton</keyword>
<dbReference type="GO" id="GO:0035869">
    <property type="term" value="C:ciliary transition zone"/>
    <property type="evidence" value="ECO:0007669"/>
    <property type="project" value="TreeGrafter"/>
</dbReference>